<protein>
    <submittedName>
        <fullName evidence="1">Uncharacterized protein</fullName>
    </submittedName>
</protein>
<feature type="non-terminal residue" evidence="1">
    <location>
        <position position="1"/>
    </location>
</feature>
<reference evidence="1" key="1">
    <citation type="submission" date="2021-02" db="EMBL/GenBank/DDBJ databases">
        <authorList>
            <person name="Dougan E. K."/>
            <person name="Rhodes N."/>
            <person name="Thang M."/>
            <person name="Chan C."/>
        </authorList>
    </citation>
    <scope>NUCLEOTIDE SEQUENCE</scope>
</reference>
<proteinExistence type="predicted"/>
<comment type="caution">
    <text evidence="1">The sequence shown here is derived from an EMBL/GenBank/DDBJ whole genome shotgun (WGS) entry which is preliminary data.</text>
</comment>
<dbReference type="EMBL" id="CAJNNV010005815">
    <property type="protein sequence ID" value="CAE8592678.1"/>
    <property type="molecule type" value="Genomic_DNA"/>
</dbReference>
<organism evidence="1 2">
    <name type="scientific">Polarella glacialis</name>
    <name type="common">Dinoflagellate</name>
    <dbReference type="NCBI Taxonomy" id="89957"/>
    <lineage>
        <taxon>Eukaryota</taxon>
        <taxon>Sar</taxon>
        <taxon>Alveolata</taxon>
        <taxon>Dinophyceae</taxon>
        <taxon>Suessiales</taxon>
        <taxon>Suessiaceae</taxon>
        <taxon>Polarella</taxon>
    </lineage>
</organism>
<dbReference type="Proteomes" id="UP000654075">
    <property type="component" value="Unassembled WGS sequence"/>
</dbReference>
<sequence>LWSFATLVWFEPKAEGGFSEQFAAAAASRGAEFSSRDLAMSTWALATLRAASPLRELSSRASKARPGLSLTGLAAKEVGGLAWGLGRLCTAGSTDTEQNLLDAIAEYVQKEIAGCATGTKLTAGFDCRGLAMLARGL</sequence>
<accession>A0A813E1W2</accession>
<name>A0A813E1W2_POLGL</name>
<evidence type="ECO:0000313" key="1">
    <source>
        <dbReference type="EMBL" id="CAE8592678.1"/>
    </source>
</evidence>
<dbReference type="AlphaFoldDB" id="A0A813E1W2"/>
<evidence type="ECO:0000313" key="2">
    <source>
        <dbReference type="Proteomes" id="UP000654075"/>
    </source>
</evidence>
<feature type="non-terminal residue" evidence="1">
    <location>
        <position position="137"/>
    </location>
</feature>
<keyword evidence="2" id="KW-1185">Reference proteome</keyword>
<gene>
    <name evidence="1" type="ORF">PGLA1383_LOCUS11315</name>
</gene>